<evidence type="ECO:0000256" key="3">
    <source>
        <dbReference type="SAM" id="SignalP"/>
    </source>
</evidence>
<dbReference type="Pfam" id="PF00024">
    <property type="entry name" value="PAN_1"/>
    <property type="match status" value="1"/>
</dbReference>
<organism evidence="6 7">
    <name type="scientific">Lottia gigantea</name>
    <name type="common">Giant owl limpet</name>
    <dbReference type="NCBI Taxonomy" id="225164"/>
    <lineage>
        <taxon>Eukaryota</taxon>
        <taxon>Metazoa</taxon>
        <taxon>Spiralia</taxon>
        <taxon>Lophotrochozoa</taxon>
        <taxon>Mollusca</taxon>
        <taxon>Gastropoda</taxon>
        <taxon>Patellogastropoda</taxon>
        <taxon>Lottioidea</taxon>
        <taxon>Lottiidae</taxon>
        <taxon>Lottia</taxon>
    </lineage>
</organism>
<dbReference type="OrthoDB" id="6113960at2759"/>
<feature type="domain" description="GON" evidence="5">
    <location>
        <begin position="192"/>
        <end position="383"/>
    </location>
</feature>
<dbReference type="KEGG" id="lgi:LOTGIDRAFT_153184"/>
<keyword evidence="1" id="KW-0479">Metal-binding</keyword>
<dbReference type="InterPro" id="IPR035976">
    <property type="entry name" value="Sushi/SCR/CCP_sf"/>
</dbReference>
<proteinExistence type="predicted"/>
<sequence>MVKIGTVRLFILVIQNIIVSTQYTCLDVSMLRNVALYQQLNGLIIQKIRTSSLMNCGKECLYQTNCLSLNFNIKTGWCDLNRNVSGVSFPLVSNADVLYTEKSEFQMILLDACKSHSCPNNYKCLLDSGTALCVIFDCGIPPSVVFGNDKRYEETVLGSTAKYSCSGPGVVREDVTLICEQNGHWIGGQCRKISSCLQIKQCEKNYTDGEFWLYPLQYNNTERVKIYCDGLNTTAPTEYVTLIHENRITSPSYKLTRECSYNKNTHESFGEAIFRKIRVNSNLEIDGNDVKFMELLLGNNQKYGTTFDCMGKDCPDIPHGTLNIDTRDTGLMVKPDTNWITYGYMPGTFYINRISNNVIDIKCGGNCGGCTPKSSLVLELDKTTILDISLATEVSC</sequence>
<dbReference type="Gene3D" id="2.10.70.10">
    <property type="entry name" value="Complement Module, domain 1"/>
    <property type="match status" value="1"/>
</dbReference>
<reference evidence="6 7" key="1">
    <citation type="journal article" date="2013" name="Nature">
        <title>Insights into bilaterian evolution from three spiralian genomes.</title>
        <authorList>
            <person name="Simakov O."/>
            <person name="Marletaz F."/>
            <person name="Cho S.J."/>
            <person name="Edsinger-Gonzales E."/>
            <person name="Havlak P."/>
            <person name="Hellsten U."/>
            <person name="Kuo D.H."/>
            <person name="Larsson T."/>
            <person name="Lv J."/>
            <person name="Arendt D."/>
            <person name="Savage R."/>
            <person name="Osoegawa K."/>
            <person name="de Jong P."/>
            <person name="Grimwood J."/>
            <person name="Chapman J.A."/>
            <person name="Shapiro H."/>
            <person name="Aerts A."/>
            <person name="Otillar R.P."/>
            <person name="Terry A.Y."/>
            <person name="Boore J.L."/>
            <person name="Grigoriev I.V."/>
            <person name="Lindberg D.R."/>
            <person name="Seaver E.C."/>
            <person name="Weisblat D.A."/>
            <person name="Putnam N.H."/>
            <person name="Rokhsar D.S."/>
        </authorList>
    </citation>
    <scope>NUCLEOTIDE SEQUENCE [LARGE SCALE GENOMIC DNA]</scope>
</reference>
<dbReference type="RefSeq" id="XP_009055358.1">
    <property type="nucleotide sequence ID" value="XM_009057110.1"/>
</dbReference>
<evidence type="ECO:0000313" key="6">
    <source>
        <dbReference type="EMBL" id="ESO93727.1"/>
    </source>
</evidence>
<dbReference type="Gene3D" id="3.30.750.130">
    <property type="match status" value="1"/>
</dbReference>
<evidence type="ECO:0000259" key="4">
    <source>
        <dbReference type="PROSITE" id="PS50948"/>
    </source>
</evidence>
<gene>
    <name evidence="6" type="ORF">LOTGIDRAFT_153184</name>
</gene>
<evidence type="ECO:0000256" key="2">
    <source>
        <dbReference type="ARBA" id="ARBA00023157"/>
    </source>
</evidence>
<feature type="chain" id="PRO_5004716990" description="GON domain-containing protein" evidence="3">
    <location>
        <begin position="22"/>
        <end position="396"/>
    </location>
</feature>
<dbReference type="OMA" id="ICMSEIA"/>
<evidence type="ECO:0008006" key="8">
    <source>
        <dbReference type="Google" id="ProtNLM"/>
    </source>
</evidence>
<dbReference type="SUPFAM" id="SSF57535">
    <property type="entry name" value="Complement control module/SCR domain"/>
    <property type="match status" value="1"/>
</dbReference>
<dbReference type="GO" id="GO:0004222">
    <property type="term" value="F:metalloendopeptidase activity"/>
    <property type="evidence" value="ECO:0007669"/>
    <property type="project" value="InterPro"/>
</dbReference>
<evidence type="ECO:0000259" key="5">
    <source>
        <dbReference type="PROSITE" id="PS51046"/>
    </source>
</evidence>
<name>V4AAD3_LOTGI</name>
<dbReference type="InterPro" id="IPR012314">
    <property type="entry name" value="Pept_M12B_GON-ADAMTSs"/>
</dbReference>
<evidence type="ECO:0000256" key="1">
    <source>
        <dbReference type="ARBA" id="ARBA00022723"/>
    </source>
</evidence>
<keyword evidence="2" id="KW-1015">Disulfide bond</keyword>
<dbReference type="PROSITE" id="PS50948">
    <property type="entry name" value="PAN"/>
    <property type="match status" value="1"/>
</dbReference>
<dbReference type="Pfam" id="PF08685">
    <property type="entry name" value="GON"/>
    <property type="match status" value="1"/>
</dbReference>
<dbReference type="Proteomes" id="UP000030746">
    <property type="component" value="Unassembled WGS sequence"/>
</dbReference>
<dbReference type="GeneID" id="20235897"/>
<dbReference type="InterPro" id="IPR003609">
    <property type="entry name" value="Pan_app"/>
</dbReference>
<dbReference type="AlphaFoldDB" id="V4AAD3"/>
<keyword evidence="3" id="KW-0732">Signal</keyword>
<dbReference type="HOGENOM" id="CLU_057931_0_0_1"/>
<feature type="signal peptide" evidence="3">
    <location>
        <begin position="1"/>
        <end position="21"/>
    </location>
</feature>
<feature type="domain" description="Apple" evidence="4">
    <location>
        <begin position="25"/>
        <end position="104"/>
    </location>
</feature>
<dbReference type="CTD" id="20235897"/>
<dbReference type="EMBL" id="KB201890">
    <property type="protein sequence ID" value="ESO93727.1"/>
    <property type="molecule type" value="Genomic_DNA"/>
</dbReference>
<accession>V4AAD3</accession>
<protein>
    <recommendedName>
        <fullName evidence="8">GON domain-containing protein</fullName>
    </recommendedName>
</protein>
<dbReference type="GO" id="GO:0008270">
    <property type="term" value="F:zinc ion binding"/>
    <property type="evidence" value="ECO:0007669"/>
    <property type="project" value="InterPro"/>
</dbReference>
<dbReference type="PROSITE" id="PS51046">
    <property type="entry name" value="GON"/>
    <property type="match status" value="1"/>
</dbReference>
<evidence type="ECO:0000313" key="7">
    <source>
        <dbReference type="Proteomes" id="UP000030746"/>
    </source>
</evidence>
<keyword evidence="7" id="KW-1185">Reference proteome</keyword>